<feature type="chain" id="PRO_5024271519" evidence="2">
    <location>
        <begin position="25"/>
        <end position="98"/>
    </location>
</feature>
<keyword evidence="4" id="KW-1185">Reference proteome</keyword>
<feature type="compositionally biased region" description="Pro residues" evidence="1">
    <location>
        <begin position="86"/>
        <end position="98"/>
    </location>
</feature>
<evidence type="ECO:0000256" key="1">
    <source>
        <dbReference type="SAM" id="MobiDB-lite"/>
    </source>
</evidence>
<dbReference type="Gramene" id="ONK69866">
    <property type="protein sequence ID" value="ONK69866"/>
    <property type="gene ID" value="A4U43_C05F27600"/>
</dbReference>
<reference evidence="4" key="1">
    <citation type="journal article" date="2017" name="Nat. Commun.">
        <title>The asparagus genome sheds light on the origin and evolution of a young Y chromosome.</title>
        <authorList>
            <person name="Harkess A."/>
            <person name="Zhou J."/>
            <person name="Xu C."/>
            <person name="Bowers J.E."/>
            <person name="Van der Hulst R."/>
            <person name="Ayyampalayam S."/>
            <person name="Mercati F."/>
            <person name="Riccardi P."/>
            <person name="McKain M.R."/>
            <person name="Kakrana A."/>
            <person name="Tang H."/>
            <person name="Ray J."/>
            <person name="Groenendijk J."/>
            <person name="Arikit S."/>
            <person name="Mathioni S.M."/>
            <person name="Nakano M."/>
            <person name="Shan H."/>
            <person name="Telgmann-Rauber A."/>
            <person name="Kanno A."/>
            <person name="Yue Z."/>
            <person name="Chen H."/>
            <person name="Li W."/>
            <person name="Chen Y."/>
            <person name="Xu X."/>
            <person name="Zhang Y."/>
            <person name="Luo S."/>
            <person name="Chen H."/>
            <person name="Gao J."/>
            <person name="Mao Z."/>
            <person name="Pires J.C."/>
            <person name="Luo M."/>
            <person name="Kudrna D."/>
            <person name="Wing R.A."/>
            <person name="Meyers B.C."/>
            <person name="Yi K."/>
            <person name="Kong H."/>
            <person name="Lavrijsen P."/>
            <person name="Sunseri F."/>
            <person name="Falavigna A."/>
            <person name="Ye Y."/>
            <person name="Leebens-Mack J.H."/>
            <person name="Chen G."/>
        </authorList>
    </citation>
    <scope>NUCLEOTIDE SEQUENCE [LARGE SCALE GENOMIC DNA]</scope>
    <source>
        <strain evidence="4">cv. DH0086</strain>
    </source>
</reference>
<keyword evidence="2" id="KW-0732">Signal</keyword>
<evidence type="ECO:0000313" key="4">
    <source>
        <dbReference type="Proteomes" id="UP000243459"/>
    </source>
</evidence>
<dbReference type="AlphaFoldDB" id="A0A5P1EV28"/>
<proteinExistence type="predicted"/>
<name>A0A5P1EV28_ASPOF</name>
<evidence type="ECO:0000256" key="2">
    <source>
        <dbReference type="SAM" id="SignalP"/>
    </source>
</evidence>
<dbReference type="PROSITE" id="PS51257">
    <property type="entry name" value="PROKAR_LIPOPROTEIN"/>
    <property type="match status" value="1"/>
</dbReference>
<feature type="region of interest" description="Disordered" evidence="1">
    <location>
        <begin position="68"/>
        <end position="98"/>
    </location>
</feature>
<accession>A0A5P1EV28</accession>
<organism evidence="3 4">
    <name type="scientific">Asparagus officinalis</name>
    <name type="common">Garden asparagus</name>
    <dbReference type="NCBI Taxonomy" id="4686"/>
    <lineage>
        <taxon>Eukaryota</taxon>
        <taxon>Viridiplantae</taxon>
        <taxon>Streptophyta</taxon>
        <taxon>Embryophyta</taxon>
        <taxon>Tracheophyta</taxon>
        <taxon>Spermatophyta</taxon>
        <taxon>Magnoliopsida</taxon>
        <taxon>Liliopsida</taxon>
        <taxon>Asparagales</taxon>
        <taxon>Asparagaceae</taxon>
        <taxon>Asparagoideae</taxon>
        <taxon>Asparagus</taxon>
    </lineage>
</organism>
<dbReference type="EMBL" id="CM007385">
    <property type="protein sequence ID" value="ONK69866.1"/>
    <property type="molecule type" value="Genomic_DNA"/>
</dbReference>
<dbReference type="Proteomes" id="UP000243459">
    <property type="component" value="Chromosome 5"/>
</dbReference>
<evidence type="ECO:0000313" key="3">
    <source>
        <dbReference type="EMBL" id="ONK69866.1"/>
    </source>
</evidence>
<feature type="signal peptide" evidence="2">
    <location>
        <begin position="1"/>
        <end position="24"/>
    </location>
</feature>
<protein>
    <submittedName>
        <fullName evidence="3">Uncharacterized protein</fullName>
    </submittedName>
</protein>
<gene>
    <name evidence="3" type="ORF">A4U43_C05F27600</name>
</gene>
<sequence>MEKVKALTVLFLLCCFAIIAISSACTTHNDILDGAVACRQLEADDVLVRKRRSARGYVTAEAPPTPVRHWMPKPRHWMPKPDLPPREPVPPPPLRLNF</sequence>